<feature type="non-terminal residue" evidence="1">
    <location>
        <position position="1"/>
    </location>
</feature>
<evidence type="ECO:0000313" key="2">
    <source>
        <dbReference type="Proteomes" id="UP000178230"/>
    </source>
</evidence>
<organism evidence="1 2">
    <name type="scientific">Candidatus Gottesmanbacteria bacterium RBG_13_37_7</name>
    <dbReference type="NCBI Taxonomy" id="1798369"/>
    <lineage>
        <taxon>Bacteria</taxon>
        <taxon>Candidatus Gottesmaniibacteriota</taxon>
    </lineage>
</organism>
<dbReference type="PANTHER" id="PTHR35271:SF1">
    <property type="entry name" value="ABC TRANSPORTER, SUBSTRATE-BINDING LIPOPROTEIN"/>
    <property type="match status" value="1"/>
</dbReference>
<sequence length="259" mass="28504">NFNSSEEQKILEKFVDEKVDLIFAFPTEAATAAKTYTQRTNIPVIFAQSMIEGNNLVENVRQPGGNITGVRDPGPDITVKRLEIFHELAPQVKRVYIPYDLNFPAIPPVLKVLRPTASSLGIKLVELSAKSITDIQADLESRNSSDDIGIDAIMTLGQPLTSLPDVFMVLSEFAAEHHIPIGGIIQNNSENNIFVYESKFSEIGSLAAPLADKIFRGIPAGTIPVVTPEAYLMINYELAKELGLEVSERLLSRANEIIR</sequence>
<dbReference type="Pfam" id="PF04392">
    <property type="entry name" value="ABC_sub_bind"/>
    <property type="match status" value="1"/>
</dbReference>
<evidence type="ECO:0000313" key="1">
    <source>
        <dbReference type="EMBL" id="OGF99120.1"/>
    </source>
</evidence>
<gene>
    <name evidence="1" type="ORF">A2Y99_02595</name>
</gene>
<name>A0A1F5YG25_9BACT</name>
<evidence type="ECO:0008006" key="3">
    <source>
        <dbReference type="Google" id="ProtNLM"/>
    </source>
</evidence>
<dbReference type="Gene3D" id="3.40.50.2300">
    <property type="match status" value="2"/>
</dbReference>
<accession>A0A1F5YG25</accession>
<reference evidence="1 2" key="1">
    <citation type="journal article" date="2016" name="Nat. Commun.">
        <title>Thousands of microbial genomes shed light on interconnected biogeochemical processes in an aquifer system.</title>
        <authorList>
            <person name="Anantharaman K."/>
            <person name="Brown C.T."/>
            <person name="Hug L.A."/>
            <person name="Sharon I."/>
            <person name="Castelle C.J."/>
            <person name="Probst A.J."/>
            <person name="Thomas B.C."/>
            <person name="Singh A."/>
            <person name="Wilkins M.J."/>
            <person name="Karaoz U."/>
            <person name="Brodie E.L."/>
            <person name="Williams K.H."/>
            <person name="Hubbard S.S."/>
            <person name="Banfield J.F."/>
        </authorList>
    </citation>
    <scope>NUCLEOTIDE SEQUENCE [LARGE SCALE GENOMIC DNA]</scope>
</reference>
<dbReference type="PANTHER" id="PTHR35271">
    <property type="entry name" value="ABC TRANSPORTER, SUBSTRATE-BINDING LIPOPROTEIN-RELATED"/>
    <property type="match status" value="1"/>
</dbReference>
<comment type="caution">
    <text evidence="1">The sequence shown here is derived from an EMBL/GenBank/DDBJ whole genome shotgun (WGS) entry which is preliminary data.</text>
</comment>
<protein>
    <recommendedName>
        <fullName evidence="3">ABC transporter substrate-binding protein</fullName>
    </recommendedName>
</protein>
<proteinExistence type="predicted"/>
<dbReference type="AlphaFoldDB" id="A0A1F5YG25"/>
<dbReference type="Proteomes" id="UP000178230">
    <property type="component" value="Unassembled WGS sequence"/>
</dbReference>
<dbReference type="InterPro" id="IPR007487">
    <property type="entry name" value="ABC_transpt-TYRBP-like"/>
</dbReference>
<dbReference type="EMBL" id="MFIY01000072">
    <property type="protein sequence ID" value="OGF99120.1"/>
    <property type="molecule type" value="Genomic_DNA"/>
</dbReference>